<dbReference type="SUPFAM" id="SSF51735">
    <property type="entry name" value="NAD(P)-binding Rossmann-fold domains"/>
    <property type="match status" value="1"/>
</dbReference>
<dbReference type="NCBIfam" id="NF005559">
    <property type="entry name" value="PRK07231.1"/>
    <property type="match status" value="1"/>
</dbReference>
<evidence type="ECO:0000256" key="1">
    <source>
        <dbReference type="ARBA" id="ARBA00006484"/>
    </source>
</evidence>
<accession>A0A061R3V6</accession>
<dbReference type="FunFam" id="3.40.50.720:FF:000084">
    <property type="entry name" value="Short-chain dehydrogenase reductase"/>
    <property type="match status" value="1"/>
</dbReference>
<organism evidence="3">
    <name type="scientific">Tetraselmis sp. GSL018</name>
    <dbReference type="NCBI Taxonomy" id="582737"/>
    <lineage>
        <taxon>Eukaryota</taxon>
        <taxon>Viridiplantae</taxon>
        <taxon>Chlorophyta</taxon>
        <taxon>core chlorophytes</taxon>
        <taxon>Chlorodendrophyceae</taxon>
        <taxon>Chlorodendrales</taxon>
        <taxon>Chlorodendraceae</taxon>
        <taxon>Tetraselmis</taxon>
    </lineage>
</organism>
<dbReference type="GO" id="GO:0016616">
    <property type="term" value="F:oxidoreductase activity, acting on the CH-OH group of donors, NAD or NADP as acceptor"/>
    <property type="evidence" value="ECO:0007669"/>
    <property type="project" value="TreeGrafter"/>
</dbReference>
<evidence type="ECO:0000256" key="2">
    <source>
        <dbReference type="ARBA" id="ARBA00023002"/>
    </source>
</evidence>
<dbReference type="GO" id="GO:0048038">
    <property type="term" value="F:quinone binding"/>
    <property type="evidence" value="ECO:0007669"/>
    <property type="project" value="TreeGrafter"/>
</dbReference>
<dbReference type="Gene3D" id="3.40.50.720">
    <property type="entry name" value="NAD(P)-binding Rossmann-like Domain"/>
    <property type="match status" value="1"/>
</dbReference>
<dbReference type="InterPro" id="IPR002347">
    <property type="entry name" value="SDR_fam"/>
</dbReference>
<reference evidence="3" key="1">
    <citation type="submission" date="2014-05" db="EMBL/GenBank/DDBJ databases">
        <title>The transcriptome of the halophilic microalga Tetraselmis sp. GSL018 isolated from the Great Salt Lake, Utah.</title>
        <authorList>
            <person name="Jinkerson R.E."/>
            <person name="D'Adamo S."/>
            <person name="Posewitz M.C."/>
        </authorList>
    </citation>
    <scope>NUCLEOTIDE SEQUENCE</scope>
    <source>
        <strain evidence="3">GSL018</strain>
    </source>
</reference>
<name>A0A061R3V6_9CHLO</name>
<sequence>MNSKFTGLVAVVTGAAKGIGFACAQSLGERGAKVVVADCDADAAKEAVNQLQKAGITCTSIEVDVSSKDQVDEMIRNAVSAFGSVDIAVANAGIVKVAPFLEMSEEDWDSVIDVNLKGVFLTCQAAARQMVEQNRLSPGKGGAIITMSSVNGVTAIPTIAAYNASKGGIENLTRCMALSLAEHNIRVNAIGPGSIMTEVLQAVADDKQKMAAILSRTPMGRPGEPREIGEICQFLASSESSYITGQTIYADGGRLALNYTVPVPPEYQ</sequence>
<protein>
    <submittedName>
        <fullName evidence="3">Glucose 1-dehydrogenase</fullName>
    </submittedName>
</protein>
<comment type="similarity">
    <text evidence="1">Belongs to the short-chain dehydrogenases/reductases (SDR) family.</text>
</comment>
<dbReference type="InterPro" id="IPR020904">
    <property type="entry name" value="Sc_DH/Rdtase_CS"/>
</dbReference>
<dbReference type="EMBL" id="GBEZ01020006">
    <property type="protein sequence ID" value="JAC66623.1"/>
    <property type="molecule type" value="Transcribed_RNA"/>
</dbReference>
<dbReference type="InterPro" id="IPR036291">
    <property type="entry name" value="NAD(P)-bd_dom_sf"/>
</dbReference>
<evidence type="ECO:0000313" key="3">
    <source>
        <dbReference type="EMBL" id="JAC66623.1"/>
    </source>
</evidence>
<dbReference type="PANTHER" id="PTHR42760">
    <property type="entry name" value="SHORT-CHAIN DEHYDROGENASES/REDUCTASES FAMILY MEMBER"/>
    <property type="match status" value="1"/>
</dbReference>
<dbReference type="PRINTS" id="PR00081">
    <property type="entry name" value="GDHRDH"/>
</dbReference>
<dbReference type="PROSITE" id="PS00061">
    <property type="entry name" value="ADH_SHORT"/>
    <property type="match status" value="1"/>
</dbReference>
<dbReference type="Pfam" id="PF13561">
    <property type="entry name" value="adh_short_C2"/>
    <property type="match status" value="1"/>
</dbReference>
<dbReference type="PRINTS" id="PR00080">
    <property type="entry name" value="SDRFAMILY"/>
</dbReference>
<proteinExistence type="inferred from homology"/>
<keyword evidence="2" id="KW-0560">Oxidoreductase</keyword>
<gene>
    <name evidence="3" type="primary">GDH</name>
    <name evidence="3" type="ORF">TSPGSL018_13196</name>
</gene>
<dbReference type="AlphaFoldDB" id="A0A061R3V6"/>
<dbReference type="PANTHER" id="PTHR42760:SF133">
    <property type="entry name" value="3-OXOACYL-[ACYL-CARRIER-PROTEIN] REDUCTASE"/>
    <property type="match status" value="1"/>
</dbReference>
<dbReference type="GO" id="GO:0006633">
    <property type="term" value="P:fatty acid biosynthetic process"/>
    <property type="evidence" value="ECO:0007669"/>
    <property type="project" value="TreeGrafter"/>
</dbReference>